<evidence type="ECO:0000313" key="4">
    <source>
        <dbReference type="Proteomes" id="UP001454036"/>
    </source>
</evidence>
<proteinExistence type="predicted"/>
<dbReference type="Pfam" id="PF25597">
    <property type="entry name" value="SH3_retrovirus"/>
    <property type="match status" value="1"/>
</dbReference>
<dbReference type="PANTHER" id="PTHR34222:SF94">
    <property type="entry name" value="CCHC-TYPE DOMAIN-CONTAINING PROTEIN"/>
    <property type="match status" value="1"/>
</dbReference>
<organism evidence="3 4">
    <name type="scientific">Lithospermum erythrorhizon</name>
    <name type="common">Purple gromwell</name>
    <name type="synonym">Lithospermum officinale var. erythrorhizon</name>
    <dbReference type="NCBI Taxonomy" id="34254"/>
    <lineage>
        <taxon>Eukaryota</taxon>
        <taxon>Viridiplantae</taxon>
        <taxon>Streptophyta</taxon>
        <taxon>Embryophyta</taxon>
        <taxon>Tracheophyta</taxon>
        <taxon>Spermatophyta</taxon>
        <taxon>Magnoliopsida</taxon>
        <taxon>eudicotyledons</taxon>
        <taxon>Gunneridae</taxon>
        <taxon>Pentapetalae</taxon>
        <taxon>asterids</taxon>
        <taxon>lamiids</taxon>
        <taxon>Boraginales</taxon>
        <taxon>Boraginaceae</taxon>
        <taxon>Boraginoideae</taxon>
        <taxon>Lithospermeae</taxon>
        <taxon>Lithospermum</taxon>
    </lineage>
</organism>
<evidence type="ECO:0000313" key="3">
    <source>
        <dbReference type="EMBL" id="GAA0161420.1"/>
    </source>
</evidence>
<dbReference type="PANTHER" id="PTHR34222">
    <property type="entry name" value="GAG_PRE-INTEGRS DOMAIN-CONTAINING PROTEIN"/>
    <property type="match status" value="1"/>
</dbReference>
<accession>A0AAV3QFL7</accession>
<reference evidence="3 4" key="1">
    <citation type="submission" date="2024-01" db="EMBL/GenBank/DDBJ databases">
        <title>The complete chloroplast genome sequence of Lithospermum erythrorhizon: insights into the phylogenetic relationship among Boraginaceae species and the maternal lineages of purple gromwells.</title>
        <authorList>
            <person name="Okada T."/>
            <person name="Watanabe K."/>
        </authorList>
    </citation>
    <scope>NUCLEOTIDE SEQUENCE [LARGE SCALE GENOMIC DNA]</scope>
</reference>
<feature type="domain" description="Retroviral polymerase SH3-like" evidence="2">
    <location>
        <begin position="259"/>
        <end position="312"/>
    </location>
</feature>
<keyword evidence="4" id="KW-1185">Reference proteome</keyword>
<name>A0AAV3QFL7_LITER</name>
<sequence length="400" mass="42996">MGRLINPPPVLWLPMCGFCISDLGEKFQQKQDNEMLHDFLCGIHVERFGALRSSPLSHDPPPTLDRAYDTMLQEEQLHSQRVVAPEHEATLALAVQASRGNLRSNSRSKGNISCTFCHRSGHDILSCVFKHGFPDWLGDLPSGSGRGAGLKLVGNQLPGGDAQDRPGATVQAGQRHEAALAAYEPTQGHGAGGLLSNSDLGTEDRLTGTYLISNWIIDTGASSHITGDLNILFDIVDIPGCPIGLPGGKISSAIKSGTKCKQDKFDSRTRKSIFFAYPYGKMGWKRFDLESHEYFVSRDIVFYENDFPYLSSTPSASVTSLPQATGYDLVCDDDDDVSDYEGTSGESSLPSTLGGGVLPRSIEQPAPPAEDSSDLTRGGGGRTSPGLNMEGRVVVVVVVL</sequence>
<dbReference type="EMBL" id="BAABME010020783">
    <property type="protein sequence ID" value="GAA0161420.1"/>
    <property type="molecule type" value="Genomic_DNA"/>
</dbReference>
<evidence type="ECO:0000259" key="2">
    <source>
        <dbReference type="Pfam" id="PF25597"/>
    </source>
</evidence>
<dbReference type="Proteomes" id="UP001454036">
    <property type="component" value="Unassembled WGS sequence"/>
</dbReference>
<dbReference type="InterPro" id="IPR057670">
    <property type="entry name" value="SH3_retrovirus"/>
</dbReference>
<protein>
    <recommendedName>
        <fullName evidence="2">Retroviral polymerase SH3-like domain-containing protein</fullName>
    </recommendedName>
</protein>
<gene>
    <name evidence="3" type="ORF">LIER_39223</name>
</gene>
<comment type="caution">
    <text evidence="3">The sequence shown here is derived from an EMBL/GenBank/DDBJ whole genome shotgun (WGS) entry which is preliminary data.</text>
</comment>
<dbReference type="AlphaFoldDB" id="A0AAV3QFL7"/>
<evidence type="ECO:0000256" key="1">
    <source>
        <dbReference type="SAM" id="MobiDB-lite"/>
    </source>
</evidence>
<feature type="region of interest" description="Disordered" evidence="1">
    <location>
        <begin position="339"/>
        <end position="387"/>
    </location>
</feature>